<dbReference type="Proteomes" id="UP001162060">
    <property type="component" value="Unassembled WGS sequence"/>
</dbReference>
<name>A0AAV1UNJ8_9STRA</name>
<gene>
    <name evidence="1" type="ORF">PM001_LOCUS21250</name>
</gene>
<evidence type="ECO:0000313" key="2">
    <source>
        <dbReference type="Proteomes" id="UP001162060"/>
    </source>
</evidence>
<organism evidence="1 2">
    <name type="scientific">Peronospora matthiolae</name>
    <dbReference type="NCBI Taxonomy" id="2874970"/>
    <lineage>
        <taxon>Eukaryota</taxon>
        <taxon>Sar</taxon>
        <taxon>Stramenopiles</taxon>
        <taxon>Oomycota</taxon>
        <taxon>Peronosporomycetes</taxon>
        <taxon>Peronosporales</taxon>
        <taxon>Peronosporaceae</taxon>
        <taxon>Peronospora</taxon>
    </lineage>
</organism>
<dbReference type="EMBL" id="CAKLBY020000223">
    <property type="protein sequence ID" value="CAK7936100.1"/>
    <property type="molecule type" value="Genomic_DNA"/>
</dbReference>
<protein>
    <submittedName>
        <fullName evidence="1">Uncharacterized protein</fullName>
    </submittedName>
</protein>
<accession>A0AAV1UNJ8</accession>
<dbReference type="AlphaFoldDB" id="A0AAV1UNJ8"/>
<evidence type="ECO:0000313" key="1">
    <source>
        <dbReference type="EMBL" id="CAK7936100.1"/>
    </source>
</evidence>
<reference evidence="1" key="1">
    <citation type="submission" date="2024-01" db="EMBL/GenBank/DDBJ databases">
        <authorList>
            <person name="Webb A."/>
        </authorList>
    </citation>
    <scope>NUCLEOTIDE SEQUENCE</scope>
    <source>
        <strain evidence="1">Pm1</strain>
    </source>
</reference>
<proteinExistence type="predicted"/>
<comment type="caution">
    <text evidence="1">The sequence shown here is derived from an EMBL/GenBank/DDBJ whole genome shotgun (WGS) entry which is preliminary data.</text>
</comment>
<sequence length="62" mass="6984">MSADSCAWNVPIVMTIIRSTSRIRHDVDEISSLVSHWNSTADTQLLLQRLQTTTSTHQTELS</sequence>